<evidence type="ECO:0000313" key="3">
    <source>
        <dbReference type="Proteomes" id="UP000266272"/>
    </source>
</evidence>
<dbReference type="PROSITE" id="PS51186">
    <property type="entry name" value="GNAT"/>
    <property type="match status" value="1"/>
</dbReference>
<dbReference type="InterPro" id="IPR016181">
    <property type="entry name" value="Acyl_CoA_acyltransferase"/>
</dbReference>
<dbReference type="CDD" id="cd04301">
    <property type="entry name" value="NAT_SF"/>
    <property type="match status" value="1"/>
</dbReference>
<evidence type="ECO:0000259" key="1">
    <source>
        <dbReference type="PROSITE" id="PS51186"/>
    </source>
</evidence>
<dbReference type="SUPFAM" id="SSF55729">
    <property type="entry name" value="Acyl-CoA N-acyltransferases (Nat)"/>
    <property type="match status" value="1"/>
</dbReference>
<protein>
    <recommendedName>
        <fullName evidence="1">N-acetyltransferase domain-containing protein</fullName>
    </recommendedName>
</protein>
<dbReference type="EMBL" id="PXOA01000193">
    <property type="protein sequence ID" value="RFU78812.1"/>
    <property type="molecule type" value="Genomic_DNA"/>
</dbReference>
<dbReference type="GO" id="GO:0016747">
    <property type="term" value="F:acyltransferase activity, transferring groups other than amino-acyl groups"/>
    <property type="evidence" value="ECO:0007669"/>
    <property type="project" value="InterPro"/>
</dbReference>
<dbReference type="Gene3D" id="3.40.630.30">
    <property type="match status" value="1"/>
</dbReference>
<comment type="caution">
    <text evidence="2">The sequence shown here is derived from an EMBL/GenBank/DDBJ whole genome shotgun (WGS) entry which is preliminary data.</text>
</comment>
<dbReference type="InterPro" id="IPR000182">
    <property type="entry name" value="GNAT_dom"/>
</dbReference>
<organism evidence="2 3">
    <name type="scientific">Trichoderma arundinaceum</name>
    <dbReference type="NCBI Taxonomy" id="490622"/>
    <lineage>
        <taxon>Eukaryota</taxon>
        <taxon>Fungi</taxon>
        <taxon>Dikarya</taxon>
        <taxon>Ascomycota</taxon>
        <taxon>Pezizomycotina</taxon>
        <taxon>Sordariomycetes</taxon>
        <taxon>Hypocreomycetidae</taxon>
        <taxon>Hypocreales</taxon>
        <taxon>Hypocreaceae</taxon>
        <taxon>Trichoderma</taxon>
    </lineage>
</organism>
<dbReference type="Proteomes" id="UP000266272">
    <property type="component" value="Unassembled WGS sequence"/>
</dbReference>
<gene>
    <name evidence="2" type="ORF">TARUN_3379</name>
</gene>
<reference evidence="2 3" key="1">
    <citation type="journal article" date="2018" name="PLoS Pathog.">
        <title>Evolution of structural diversity of trichothecenes, a family of toxins produced by plant pathogenic and entomopathogenic fungi.</title>
        <authorList>
            <person name="Proctor R.H."/>
            <person name="McCormick S.P."/>
            <person name="Kim H.S."/>
            <person name="Cardoza R.E."/>
            <person name="Stanley A.M."/>
            <person name="Lindo L."/>
            <person name="Kelly A."/>
            <person name="Brown D.W."/>
            <person name="Lee T."/>
            <person name="Vaughan M.M."/>
            <person name="Alexander N.J."/>
            <person name="Busman M."/>
            <person name="Gutierrez S."/>
        </authorList>
    </citation>
    <scope>NUCLEOTIDE SEQUENCE [LARGE SCALE GENOMIC DNA]</scope>
    <source>
        <strain evidence="2 3">IBT 40837</strain>
    </source>
</reference>
<accession>A0A395NRV2</accession>
<evidence type="ECO:0000313" key="2">
    <source>
        <dbReference type="EMBL" id="RFU78812.1"/>
    </source>
</evidence>
<sequence>MSAEALWPLESTSRLQPPGLPETPVATVLWDYQDCVPLVQLPTSDRPIILLTPMVVPPVGSNPADDRDPFEIFGQSISGQGHIPIRHVPYTKGSGITGTHVTLIKRARAVIFVITHLADSPLQLQIGELVARVCESRPLILLVCCDITGRNIPSTRFRTLVQVTGYTNVDLLVAATLFLNGDPGLVAPPVNTGILAQGQLGIGPAWLAENWVAGRDLAATCALWRACLPDQFHLNEETLGSLLNRYGYGSHYVVRESPQGPLVGFCAAYATFADSSDISLVGSIPTIIVQAAYRGRGIGSLLHDAAVNELRKIGGVHRLHLGSTFPRLLCGLTAEMADASQWFARRGWPVNTQGHGDQGGLVGDWILRFTDLPGIPFPPAGLGFRRCSESDVQQVLDIGNRRPATSNHGFGWYDEYARTAKSEYMGDIIVGFEDATMVATAITYIPGQQSPAATDIPWPGSLDTSMGGVTCICITDGVSFGEQWLISLA</sequence>
<feature type="domain" description="N-acetyltransferase" evidence="1">
    <location>
        <begin position="208"/>
        <end position="378"/>
    </location>
</feature>
<name>A0A395NRV2_TRIAR</name>
<proteinExistence type="predicted"/>
<dbReference type="Pfam" id="PF00583">
    <property type="entry name" value="Acetyltransf_1"/>
    <property type="match status" value="1"/>
</dbReference>
<dbReference type="AlphaFoldDB" id="A0A395NRV2"/>
<keyword evidence="3" id="KW-1185">Reference proteome</keyword>
<dbReference type="OrthoDB" id="47059at2759"/>